<evidence type="ECO:0000256" key="1">
    <source>
        <dbReference type="SAM" id="Phobius"/>
    </source>
</evidence>
<organism evidence="2 3">
    <name type="scientific">Puccinia sorghi</name>
    <dbReference type="NCBI Taxonomy" id="27349"/>
    <lineage>
        <taxon>Eukaryota</taxon>
        <taxon>Fungi</taxon>
        <taxon>Dikarya</taxon>
        <taxon>Basidiomycota</taxon>
        <taxon>Pucciniomycotina</taxon>
        <taxon>Pucciniomycetes</taxon>
        <taxon>Pucciniales</taxon>
        <taxon>Pucciniaceae</taxon>
        <taxon>Puccinia</taxon>
    </lineage>
</organism>
<evidence type="ECO:0000313" key="3">
    <source>
        <dbReference type="Proteomes" id="UP000037035"/>
    </source>
</evidence>
<name>A0A0L6V692_9BASI</name>
<keyword evidence="1" id="KW-0472">Membrane</keyword>
<evidence type="ECO:0000313" key="2">
    <source>
        <dbReference type="EMBL" id="KNZ56057.1"/>
    </source>
</evidence>
<reference evidence="2 3" key="1">
    <citation type="submission" date="2015-08" db="EMBL/GenBank/DDBJ databases">
        <title>Next Generation Sequencing and Analysis of the Genome of Puccinia sorghi L Schw, the Causal Agent of Maize Common Rust.</title>
        <authorList>
            <person name="Rochi L."/>
            <person name="Burguener G."/>
            <person name="Darino M."/>
            <person name="Turjanski A."/>
            <person name="Kreff E."/>
            <person name="Dieguez M.J."/>
            <person name="Sacco F."/>
        </authorList>
    </citation>
    <scope>NUCLEOTIDE SEQUENCE [LARGE SCALE GENOMIC DNA]</scope>
    <source>
        <strain evidence="2 3">RO10H11247</strain>
    </source>
</reference>
<comment type="caution">
    <text evidence="2">The sequence shown here is derived from an EMBL/GenBank/DDBJ whole genome shotgun (WGS) entry which is preliminary data.</text>
</comment>
<proteinExistence type="predicted"/>
<keyword evidence="1" id="KW-0812">Transmembrane</keyword>
<dbReference type="AlphaFoldDB" id="A0A0L6V692"/>
<protein>
    <submittedName>
        <fullName evidence="2">Putative signal peptide protein</fullName>
    </submittedName>
</protein>
<sequence>MGFLAKKGKKNKIFFFSLITYLIIPSLLPCCWPFQQDCVSFCQFSPVATPKSPYTDPHIGASFPENHPYMSQKPMQCEVLIGKRAAGSLRNGNMRWLNKIKESIFSAFGWTLCVCFCQQWRKYRREWGRQGLLGRELGGLRSKADAEVDGLEWCSRGTEINGSGFLGVWQRVGNRESGRGVGVLHASNHSKQNIQNLSIEVVDLAGYKINELIVIEYKIKGENKEIIYRVIDAEKISAADFSWWKFIIFYFTSFSFYIAAENFTLHVSTFWLRIPTESDTSWGNGVFVIRVKGAYLQCDPSFLHLPAECFFISTPGWPSMDPGWVIGVFTLYVKLNLANISYTGRSQPKLISDSLKQVTQCFRWSYLVHLHFRNILYNYLIILSMIIHVIMHVMHHMYAAYTLQKKLTQLPAVDMQYASPKLFAYHQGCFHGTCIQYITSHIELRMKLVVSCVDVMLNNKPDVFPNSSCYHPSNMNKSGLMFCLEMIMTHISYGHHFMTLIFICYVMITLRMCIKVLLVSLHQFLNPISTGSITPDNPNHRSLTKSTKLSQTREICSAACLSTNLTVQFTILLHWWRVDLWNTHPQTHTLELGRPTKYPLQANPPFLLLIG</sequence>
<keyword evidence="3" id="KW-1185">Reference proteome</keyword>
<dbReference type="VEuPathDB" id="FungiDB:VP01_2505g1"/>
<keyword evidence="1" id="KW-1133">Transmembrane helix</keyword>
<dbReference type="EMBL" id="LAVV01007398">
    <property type="protein sequence ID" value="KNZ56057.1"/>
    <property type="molecule type" value="Genomic_DNA"/>
</dbReference>
<dbReference type="Proteomes" id="UP000037035">
    <property type="component" value="Unassembled WGS sequence"/>
</dbReference>
<gene>
    <name evidence="2" type="ORF">VP01_2505g1</name>
</gene>
<feature type="transmembrane region" description="Helical" evidence="1">
    <location>
        <begin position="376"/>
        <end position="398"/>
    </location>
</feature>
<feature type="transmembrane region" description="Helical" evidence="1">
    <location>
        <begin position="497"/>
        <end position="518"/>
    </location>
</feature>
<accession>A0A0L6V692</accession>